<feature type="compositionally biased region" description="Polar residues" evidence="1">
    <location>
        <begin position="34"/>
        <end position="53"/>
    </location>
</feature>
<dbReference type="EMBL" id="SWKU01000010">
    <property type="protein sequence ID" value="KAF3002977.1"/>
    <property type="molecule type" value="Genomic_DNA"/>
</dbReference>
<proteinExistence type="predicted"/>
<evidence type="ECO:0000256" key="1">
    <source>
        <dbReference type="SAM" id="MobiDB-lite"/>
    </source>
</evidence>
<feature type="compositionally biased region" description="Low complexity" evidence="1">
    <location>
        <begin position="1"/>
        <end position="28"/>
    </location>
</feature>
<feature type="region of interest" description="Disordered" evidence="1">
    <location>
        <begin position="1"/>
        <end position="80"/>
    </location>
</feature>
<keyword evidence="3" id="KW-1185">Reference proteome</keyword>
<accession>A0A9P4TFF5</accession>
<evidence type="ECO:0000313" key="3">
    <source>
        <dbReference type="Proteomes" id="UP000801428"/>
    </source>
</evidence>
<protein>
    <submittedName>
        <fullName evidence="2">Uncharacterized protein</fullName>
    </submittedName>
</protein>
<dbReference type="AlphaFoldDB" id="A0A9P4TFF5"/>
<dbReference type="Proteomes" id="UP000801428">
    <property type="component" value="Unassembled WGS sequence"/>
</dbReference>
<comment type="caution">
    <text evidence="2">The sequence shown here is derived from an EMBL/GenBank/DDBJ whole genome shotgun (WGS) entry which is preliminary data.</text>
</comment>
<organism evidence="2 3">
    <name type="scientific">Curvularia kusanoi</name>
    <name type="common">Cochliobolus kusanoi</name>
    <dbReference type="NCBI Taxonomy" id="90978"/>
    <lineage>
        <taxon>Eukaryota</taxon>
        <taxon>Fungi</taxon>
        <taxon>Dikarya</taxon>
        <taxon>Ascomycota</taxon>
        <taxon>Pezizomycotina</taxon>
        <taxon>Dothideomycetes</taxon>
        <taxon>Pleosporomycetidae</taxon>
        <taxon>Pleosporales</taxon>
        <taxon>Pleosporineae</taxon>
        <taxon>Pleosporaceae</taxon>
        <taxon>Curvularia</taxon>
    </lineage>
</organism>
<reference evidence="2" key="1">
    <citation type="submission" date="2019-04" db="EMBL/GenBank/DDBJ databases">
        <title>Sequencing of skin fungus with MAO and IRED activity.</title>
        <authorList>
            <person name="Marsaioli A.J."/>
            <person name="Bonatto J.M.C."/>
            <person name="Reis Junior O."/>
        </authorList>
    </citation>
    <scope>NUCLEOTIDE SEQUENCE</scope>
    <source>
        <strain evidence="2">30M1</strain>
    </source>
</reference>
<feature type="compositionally biased region" description="Polar residues" evidence="1">
    <location>
        <begin position="60"/>
        <end position="74"/>
    </location>
</feature>
<name>A0A9P4TFF5_CURKU</name>
<gene>
    <name evidence="2" type="ORF">E8E13_004909</name>
</gene>
<evidence type="ECO:0000313" key="2">
    <source>
        <dbReference type="EMBL" id="KAF3002977.1"/>
    </source>
</evidence>
<sequence length="178" mass="19266">MLPPSKKQSLSPSATPAAFPTADSSTSSPERDQGNQNVSSPASSIRPRTSLLNSPFVPESNPTAIDTDSPTRSNVSRRRITTTDLDTISKYQNHLKNILNKVRGSSRTKPKGPAVGAPLMDSDEGRRKIMEGWKGQALDGVSGKSAGSQSAFEPQEMVQEKEAGCDRELWEELLKSVR</sequence>
<feature type="region of interest" description="Disordered" evidence="1">
    <location>
        <begin position="100"/>
        <end position="163"/>
    </location>
</feature>